<dbReference type="OrthoDB" id="8527558at2"/>
<dbReference type="RefSeq" id="WP_119012626.1">
    <property type="nucleotide sequence ID" value="NZ_QXNC01000007.1"/>
</dbReference>
<accession>A0A4R2N9Q2</accession>
<dbReference type="Proteomes" id="UP000295182">
    <property type="component" value="Unassembled WGS sequence"/>
</dbReference>
<name>A0A4R2N9Q2_9BURK</name>
<protein>
    <submittedName>
        <fullName evidence="2">AlpA family transcriptional regulator</fullName>
    </submittedName>
</protein>
<sequence length="105" mass="11276">MTATTLAPKARKKQTQDGTPQVAAQRATVAIPSFDELPDSALVRQSQLVRDPKHPTRPAPLPFSPATLWRKVKAGEFPAPLKLGAAITAWKVADVRAWINAQAAA</sequence>
<reference evidence="2 3" key="1">
    <citation type="submission" date="2019-03" db="EMBL/GenBank/DDBJ databases">
        <title>Genomic Encyclopedia of Type Strains, Phase IV (KMG-IV): sequencing the most valuable type-strain genomes for metagenomic binning, comparative biology and taxonomic classification.</title>
        <authorList>
            <person name="Goeker M."/>
        </authorList>
    </citation>
    <scope>NUCLEOTIDE SEQUENCE [LARGE SCALE GENOMIC DNA]</scope>
    <source>
        <strain evidence="2 3">DSM 1837</strain>
    </source>
</reference>
<dbReference type="EMBL" id="SLXH01000011">
    <property type="protein sequence ID" value="TCP17759.1"/>
    <property type="molecule type" value="Genomic_DNA"/>
</dbReference>
<gene>
    <name evidence="2" type="ORF">EV674_111102</name>
</gene>
<proteinExistence type="predicted"/>
<evidence type="ECO:0000313" key="3">
    <source>
        <dbReference type="Proteomes" id="UP000295182"/>
    </source>
</evidence>
<keyword evidence="3" id="KW-1185">Reference proteome</keyword>
<evidence type="ECO:0000256" key="1">
    <source>
        <dbReference type="SAM" id="MobiDB-lite"/>
    </source>
</evidence>
<evidence type="ECO:0000313" key="2">
    <source>
        <dbReference type="EMBL" id="TCP17759.1"/>
    </source>
</evidence>
<dbReference type="Gene3D" id="1.10.238.160">
    <property type="match status" value="1"/>
</dbReference>
<comment type="caution">
    <text evidence="2">The sequence shown here is derived from an EMBL/GenBank/DDBJ whole genome shotgun (WGS) entry which is preliminary data.</text>
</comment>
<dbReference type="InterPro" id="IPR010260">
    <property type="entry name" value="AlpA"/>
</dbReference>
<dbReference type="AlphaFoldDB" id="A0A4R2N9Q2"/>
<dbReference type="Pfam" id="PF05930">
    <property type="entry name" value="Phage_AlpA"/>
    <property type="match status" value="1"/>
</dbReference>
<organism evidence="2 3">
    <name type="scientific">Simplicispira metamorpha</name>
    <dbReference type="NCBI Taxonomy" id="80881"/>
    <lineage>
        <taxon>Bacteria</taxon>
        <taxon>Pseudomonadati</taxon>
        <taxon>Pseudomonadota</taxon>
        <taxon>Betaproteobacteria</taxon>
        <taxon>Burkholderiales</taxon>
        <taxon>Comamonadaceae</taxon>
        <taxon>Simplicispira</taxon>
    </lineage>
</organism>
<feature type="region of interest" description="Disordered" evidence="1">
    <location>
        <begin position="1"/>
        <end position="24"/>
    </location>
</feature>